<accession>A0A4Y7T1C2</accession>
<dbReference type="AlphaFoldDB" id="A0A4Y7T1C2"/>
<sequence length="338" mass="33923">MTSCDGLTEPGGTSCDGLTEPGGTSSSCTEMGLYKLGLWSCFAIRQPQQRQQPAPSFQPHSLSRPKSPLPTMLFSKSMRLVAFAVTAFASVSFAKPLAQAHGGVALSSRGVHAGGVPQVAKRGLLDPLNLGNTVTGNTVPALLVNLNTNLGSLLTGDLNGTVPSSDGGAVGVTTDIEAIKALIEAAQNLLTNALGALTGVTSGGSPLETVGALTNVIKTVVKIIASVVGLTKGLTTRDLPVVGDLPIIGDLPINGGTVNLPLDNLPIIGGLLSTLTKTLAQLIATILGQIGNVNGIAGKKAASLDVLKALLAPLVAVAASLLKTLGVDPSALTGVVGL</sequence>
<protein>
    <submittedName>
        <fullName evidence="2">Uncharacterized protein</fullName>
    </submittedName>
</protein>
<reference evidence="2 3" key="1">
    <citation type="journal article" date="2019" name="Nat. Ecol. Evol.">
        <title>Megaphylogeny resolves global patterns of mushroom evolution.</title>
        <authorList>
            <person name="Varga T."/>
            <person name="Krizsan K."/>
            <person name="Foldi C."/>
            <person name="Dima B."/>
            <person name="Sanchez-Garcia M."/>
            <person name="Sanchez-Ramirez S."/>
            <person name="Szollosi G.J."/>
            <person name="Szarkandi J.G."/>
            <person name="Papp V."/>
            <person name="Albert L."/>
            <person name="Andreopoulos W."/>
            <person name="Angelini C."/>
            <person name="Antonin V."/>
            <person name="Barry K.W."/>
            <person name="Bougher N.L."/>
            <person name="Buchanan P."/>
            <person name="Buyck B."/>
            <person name="Bense V."/>
            <person name="Catcheside P."/>
            <person name="Chovatia M."/>
            <person name="Cooper J."/>
            <person name="Damon W."/>
            <person name="Desjardin D."/>
            <person name="Finy P."/>
            <person name="Geml J."/>
            <person name="Haridas S."/>
            <person name="Hughes K."/>
            <person name="Justo A."/>
            <person name="Karasinski D."/>
            <person name="Kautmanova I."/>
            <person name="Kiss B."/>
            <person name="Kocsube S."/>
            <person name="Kotiranta H."/>
            <person name="LaButti K.M."/>
            <person name="Lechner B.E."/>
            <person name="Liimatainen K."/>
            <person name="Lipzen A."/>
            <person name="Lukacs Z."/>
            <person name="Mihaltcheva S."/>
            <person name="Morgado L.N."/>
            <person name="Niskanen T."/>
            <person name="Noordeloos M.E."/>
            <person name="Ohm R.A."/>
            <person name="Ortiz-Santana B."/>
            <person name="Ovrebo C."/>
            <person name="Racz N."/>
            <person name="Riley R."/>
            <person name="Savchenko A."/>
            <person name="Shiryaev A."/>
            <person name="Soop K."/>
            <person name="Spirin V."/>
            <person name="Szebenyi C."/>
            <person name="Tomsovsky M."/>
            <person name="Tulloss R.E."/>
            <person name="Uehling J."/>
            <person name="Grigoriev I.V."/>
            <person name="Vagvolgyi C."/>
            <person name="Papp T."/>
            <person name="Martin F.M."/>
            <person name="Miettinen O."/>
            <person name="Hibbett D.S."/>
            <person name="Nagy L.G."/>
        </authorList>
    </citation>
    <scope>NUCLEOTIDE SEQUENCE [LARGE SCALE GENOMIC DNA]</scope>
    <source>
        <strain evidence="2 3">FP101781</strain>
    </source>
</reference>
<evidence type="ECO:0000313" key="2">
    <source>
        <dbReference type="EMBL" id="TEB27945.1"/>
    </source>
</evidence>
<name>A0A4Y7T1C2_COPMI</name>
<evidence type="ECO:0000256" key="1">
    <source>
        <dbReference type="SAM" id="MobiDB-lite"/>
    </source>
</evidence>
<dbReference type="EMBL" id="QPFP01000036">
    <property type="protein sequence ID" value="TEB27945.1"/>
    <property type="molecule type" value="Genomic_DNA"/>
</dbReference>
<comment type="caution">
    <text evidence="2">The sequence shown here is derived from an EMBL/GenBank/DDBJ whole genome shotgun (WGS) entry which is preliminary data.</text>
</comment>
<dbReference type="Proteomes" id="UP000298030">
    <property type="component" value="Unassembled WGS sequence"/>
</dbReference>
<proteinExistence type="predicted"/>
<gene>
    <name evidence="2" type="ORF">FA13DRAFT_844451</name>
</gene>
<evidence type="ECO:0000313" key="3">
    <source>
        <dbReference type="Proteomes" id="UP000298030"/>
    </source>
</evidence>
<keyword evidence="3" id="KW-1185">Reference proteome</keyword>
<feature type="region of interest" description="Disordered" evidence="1">
    <location>
        <begin position="1"/>
        <end position="22"/>
    </location>
</feature>
<organism evidence="2 3">
    <name type="scientific">Coprinellus micaceus</name>
    <name type="common">Glistening ink-cap mushroom</name>
    <name type="synonym">Coprinus micaceus</name>
    <dbReference type="NCBI Taxonomy" id="71717"/>
    <lineage>
        <taxon>Eukaryota</taxon>
        <taxon>Fungi</taxon>
        <taxon>Dikarya</taxon>
        <taxon>Basidiomycota</taxon>
        <taxon>Agaricomycotina</taxon>
        <taxon>Agaricomycetes</taxon>
        <taxon>Agaricomycetidae</taxon>
        <taxon>Agaricales</taxon>
        <taxon>Agaricineae</taxon>
        <taxon>Psathyrellaceae</taxon>
        <taxon>Coprinellus</taxon>
    </lineage>
</organism>